<dbReference type="STRING" id="34508.A0A4U5M8G3"/>
<dbReference type="OrthoDB" id="441890at2759"/>
<accession>A0A4U5M8G3</accession>
<dbReference type="Pfam" id="PF18474">
    <property type="entry name" value="DUF5614"/>
    <property type="match status" value="1"/>
</dbReference>
<feature type="region of interest" description="Disordered" evidence="2">
    <location>
        <begin position="614"/>
        <end position="681"/>
    </location>
</feature>
<evidence type="ECO:0000256" key="1">
    <source>
        <dbReference type="ARBA" id="ARBA00006588"/>
    </source>
</evidence>
<protein>
    <recommendedName>
        <fullName evidence="7">DUF1308 domain-containing protein</fullName>
    </recommendedName>
</protein>
<feature type="domain" description="DUF1308" evidence="3">
    <location>
        <begin position="402"/>
        <end position="560"/>
    </location>
</feature>
<proteinExistence type="inferred from homology"/>
<dbReference type="AlphaFoldDB" id="A0A4U5M8G3"/>
<gene>
    <name evidence="5" type="ORF">L596_025655</name>
</gene>
<evidence type="ECO:0008006" key="7">
    <source>
        <dbReference type="Google" id="ProtNLM"/>
    </source>
</evidence>
<dbReference type="PANTHER" id="PTHR13379:SF0">
    <property type="entry name" value="UPF0415 PROTEIN C7ORF25"/>
    <property type="match status" value="1"/>
</dbReference>
<name>A0A4U5M8G3_STECR</name>
<sequence>MIRILLCSYVNHACSFSKPESNQRAKRRSKTQSDAPEELRPKTEFRHRRWRQTGTNRHEAAPQTQEAAIEFEVIWVPPRTAFNSTFLYDLRLQLQIQLLQKRPHEMNNFGALSSWFGGGNEEMSSSRDPFSGLDFYGKILPAKPLIVREAVEVKNMAPMSPDDLTQYVQKARAEAENVAELVEKGPFYQKPGAEKLRTKIRSEFRILNSIHHYEAQRMAKYVRTSNIFYYSGIRHSALFYATRLHGFFQTFHNHADDRSEIVKIEVDLVLDSGATWVKVIARSPKGLAQECVTGGTGRGRSLLEQAKLWCDIATHYPHYYRPPRIIFRFIHGCPDFMHVSLRNMKIKVEAPRIFKMTEYLIPPPEFDMPELKILEVPSTSETKPDFFLPTVPRLPDVEFDVVNLDITAVFVLISAVTNGGAYHHYNSPFLNAQASDERKKSAKRYVQQQINGKRLIMCTTACDALHGIMKTVAGPREFARVRTLLQSVKIVKDEPSERVKALKNSERINDKSKVIFGTGDQYKAVTVTSNMHFVRAAQSQNVRLQVILHEPRALGEQKQAWKIPSQELEPPTEKDEAVNQEEVAVKNEAVAPMEVDDQKEADIPKETGIMEKAATQKETVAPMEVSVQKESDVPIETVSVEEAAAQEETDPGMEVDALKEAGDQDKAGDQNEASGRNVAME</sequence>
<feature type="compositionally biased region" description="Acidic residues" evidence="2">
    <location>
        <begin position="644"/>
        <end position="653"/>
    </location>
</feature>
<evidence type="ECO:0000313" key="5">
    <source>
        <dbReference type="EMBL" id="TKR65224.1"/>
    </source>
</evidence>
<dbReference type="PANTHER" id="PTHR13379">
    <property type="entry name" value="UNCHARACTERIZED DUF1308"/>
    <property type="match status" value="1"/>
</dbReference>
<evidence type="ECO:0000259" key="4">
    <source>
        <dbReference type="Pfam" id="PF18474"/>
    </source>
</evidence>
<evidence type="ECO:0000256" key="2">
    <source>
        <dbReference type="SAM" id="MobiDB-lite"/>
    </source>
</evidence>
<feature type="compositionally biased region" description="Basic and acidic residues" evidence="2">
    <location>
        <begin position="656"/>
        <end position="669"/>
    </location>
</feature>
<keyword evidence="6" id="KW-1185">Reference proteome</keyword>
<dbReference type="InterPro" id="IPR041076">
    <property type="entry name" value="DUF5614"/>
</dbReference>
<comment type="caution">
    <text evidence="5">The sequence shown here is derived from an EMBL/GenBank/DDBJ whole genome shotgun (WGS) entry which is preliminary data.</text>
</comment>
<evidence type="ECO:0000259" key="3">
    <source>
        <dbReference type="Pfam" id="PF07000"/>
    </source>
</evidence>
<feature type="region of interest" description="Disordered" evidence="2">
    <location>
        <begin position="18"/>
        <end position="44"/>
    </location>
</feature>
<dbReference type="InterPro" id="IPR010733">
    <property type="entry name" value="DUF1308"/>
</dbReference>
<dbReference type="Pfam" id="PF07000">
    <property type="entry name" value="DUF1308"/>
    <property type="match status" value="1"/>
</dbReference>
<reference evidence="5 6" key="2">
    <citation type="journal article" date="2019" name="G3 (Bethesda)">
        <title>Hybrid Assembly of the Genome of the Entomopathogenic Nematode Steinernema carpocapsae Identifies the X-Chromosome.</title>
        <authorList>
            <person name="Serra L."/>
            <person name="Macchietto M."/>
            <person name="Macias-Munoz A."/>
            <person name="McGill C.J."/>
            <person name="Rodriguez I.M."/>
            <person name="Rodriguez B."/>
            <person name="Murad R."/>
            <person name="Mortazavi A."/>
        </authorList>
    </citation>
    <scope>NUCLEOTIDE SEQUENCE [LARGE SCALE GENOMIC DNA]</scope>
    <source>
        <strain evidence="5 6">ALL</strain>
    </source>
</reference>
<dbReference type="Proteomes" id="UP000298663">
    <property type="component" value="Unassembled WGS sequence"/>
</dbReference>
<feature type="domain" description="DUF5614" evidence="4">
    <location>
        <begin position="189"/>
        <end position="349"/>
    </location>
</feature>
<evidence type="ECO:0000313" key="6">
    <source>
        <dbReference type="Proteomes" id="UP000298663"/>
    </source>
</evidence>
<feature type="region of interest" description="Disordered" evidence="2">
    <location>
        <begin position="558"/>
        <end position="577"/>
    </location>
</feature>
<dbReference type="EMBL" id="AZBU02000009">
    <property type="protein sequence ID" value="TKR65224.1"/>
    <property type="molecule type" value="Genomic_DNA"/>
</dbReference>
<reference evidence="5 6" key="1">
    <citation type="journal article" date="2015" name="Genome Biol.">
        <title>Comparative genomics of Steinernema reveals deeply conserved gene regulatory networks.</title>
        <authorList>
            <person name="Dillman A.R."/>
            <person name="Macchietto M."/>
            <person name="Porter C.F."/>
            <person name="Rogers A."/>
            <person name="Williams B."/>
            <person name="Antoshechkin I."/>
            <person name="Lee M.M."/>
            <person name="Goodwin Z."/>
            <person name="Lu X."/>
            <person name="Lewis E.E."/>
            <person name="Goodrich-Blair H."/>
            <person name="Stock S.P."/>
            <person name="Adams B.J."/>
            <person name="Sternberg P.W."/>
            <person name="Mortazavi A."/>
        </authorList>
    </citation>
    <scope>NUCLEOTIDE SEQUENCE [LARGE SCALE GENOMIC DNA]</scope>
    <source>
        <strain evidence="5 6">ALL</strain>
    </source>
</reference>
<comment type="similarity">
    <text evidence="1">Belongs to the UPF0415 family.</text>
</comment>
<organism evidence="5 6">
    <name type="scientific">Steinernema carpocapsae</name>
    <name type="common">Entomopathogenic nematode</name>
    <dbReference type="NCBI Taxonomy" id="34508"/>
    <lineage>
        <taxon>Eukaryota</taxon>
        <taxon>Metazoa</taxon>
        <taxon>Ecdysozoa</taxon>
        <taxon>Nematoda</taxon>
        <taxon>Chromadorea</taxon>
        <taxon>Rhabditida</taxon>
        <taxon>Tylenchina</taxon>
        <taxon>Panagrolaimomorpha</taxon>
        <taxon>Strongyloidoidea</taxon>
        <taxon>Steinernematidae</taxon>
        <taxon>Steinernema</taxon>
    </lineage>
</organism>